<dbReference type="Proteomes" id="UP000823775">
    <property type="component" value="Unassembled WGS sequence"/>
</dbReference>
<name>A0ABS8TG34_DATST</name>
<evidence type="ECO:0000313" key="1">
    <source>
        <dbReference type="EMBL" id="MCD7470452.1"/>
    </source>
</evidence>
<dbReference type="EMBL" id="JACEIK010001569">
    <property type="protein sequence ID" value="MCD7470452.1"/>
    <property type="molecule type" value="Genomic_DNA"/>
</dbReference>
<evidence type="ECO:0000313" key="2">
    <source>
        <dbReference type="Proteomes" id="UP000823775"/>
    </source>
</evidence>
<organism evidence="1 2">
    <name type="scientific">Datura stramonium</name>
    <name type="common">Jimsonweed</name>
    <name type="synonym">Common thornapple</name>
    <dbReference type="NCBI Taxonomy" id="4076"/>
    <lineage>
        <taxon>Eukaryota</taxon>
        <taxon>Viridiplantae</taxon>
        <taxon>Streptophyta</taxon>
        <taxon>Embryophyta</taxon>
        <taxon>Tracheophyta</taxon>
        <taxon>Spermatophyta</taxon>
        <taxon>Magnoliopsida</taxon>
        <taxon>eudicotyledons</taxon>
        <taxon>Gunneridae</taxon>
        <taxon>Pentapetalae</taxon>
        <taxon>asterids</taxon>
        <taxon>lamiids</taxon>
        <taxon>Solanales</taxon>
        <taxon>Solanaceae</taxon>
        <taxon>Solanoideae</taxon>
        <taxon>Datureae</taxon>
        <taxon>Datura</taxon>
    </lineage>
</organism>
<keyword evidence="2" id="KW-1185">Reference proteome</keyword>
<proteinExistence type="predicted"/>
<comment type="caution">
    <text evidence="1">The sequence shown here is derived from an EMBL/GenBank/DDBJ whole genome shotgun (WGS) entry which is preliminary data.</text>
</comment>
<sequence>MAVFKALWIWLRKVTLSLPLLPWLFLKNEAFVALRMQGFQRALFVCFSLRHWVAVKVESMTTATAKRELYIPLWWAAIRSQEVAIYKSCHYVLDTRIADGTRTYFCYSGLLFSIVKSRLTMKSSDYEPWMDLGPMYGVRKLSHSRQS</sequence>
<protein>
    <recommendedName>
        <fullName evidence="3">Secreted protein</fullName>
    </recommendedName>
</protein>
<reference evidence="1 2" key="1">
    <citation type="journal article" date="2021" name="BMC Genomics">
        <title>Datura genome reveals duplications of psychoactive alkaloid biosynthetic genes and high mutation rate following tissue culture.</title>
        <authorList>
            <person name="Rajewski A."/>
            <person name="Carter-House D."/>
            <person name="Stajich J."/>
            <person name="Litt A."/>
        </authorList>
    </citation>
    <scope>NUCLEOTIDE SEQUENCE [LARGE SCALE GENOMIC DNA]</scope>
    <source>
        <strain evidence="1">AR-01</strain>
    </source>
</reference>
<accession>A0ABS8TG34</accession>
<gene>
    <name evidence="1" type="ORF">HAX54_010337</name>
</gene>
<evidence type="ECO:0008006" key="3">
    <source>
        <dbReference type="Google" id="ProtNLM"/>
    </source>
</evidence>